<dbReference type="Proteomes" id="UP001205998">
    <property type="component" value="Unassembled WGS sequence"/>
</dbReference>
<keyword evidence="5 7" id="KW-0636">Prenylation</keyword>
<protein>
    <recommendedName>
        <fullName evidence="7">Ras-related protein Rab</fullName>
    </recommendedName>
</protein>
<dbReference type="InterPro" id="IPR001806">
    <property type="entry name" value="Small_GTPase"/>
</dbReference>
<dbReference type="Gene3D" id="3.40.50.300">
    <property type="entry name" value="P-loop containing nucleotide triphosphate hydrolases"/>
    <property type="match status" value="1"/>
</dbReference>
<dbReference type="EMBL" id="MU551617">
    <property type="protein sequence ID" value="KAI5622367.1"/>
    <property type="molecule type" value="Genomic_DNA"/>
</dbReference>
<feature type="region of interest" description="Disordered" evidence="8">
    <location>
        <begin position="154"/>
        <end position="175"/>
    </location>
</feature>
<dbReference type="NCBIfam" id="TIGR00231">
    <property type="entry name" value="small_GTP"/>
    <property type="match status" value="1"/>
</dbReference>
<dbReference type="GO" id="GO:0008333">
    <property type="term" value="P:endosome to lysosome transport"/>
    <property type="evidence" value="ECO:0007669"/>
    <property type="project" value="TreeGrafter"/>
</dbReference>
<dbReference type="GO" id="GO:0005525">
    <property type="term" value="F:GTP binding"/>
    <property type="evidence" value="ECO:0007669"/>
    <property type="project" value="UniProtKB-UniRule"/>
</dbReference>
<dbReference type="InterPro" id="IPR027417">
    <property type="entry name" value="P-loop_NTPase"/>
</dbReference>
<keyword evidence="3 7" id="KW-0342">GTP-binding</keyword>
<evidence type="ECO:0000256" key="1">
    <source>
        <dbReference type="ARBA" id="ARBA00006270"/>
    </source>
</evidence>
<comment type="caution">
    <text evidence="9">The sequence shown here is derived from an EMBL/GenBank/DDBJ whole genome shotgun (WGS) entry which is preliminary data.</text>
</comment>
<gene>
    <name evidence="9" type="ORF">C0J50_17968</name>
</gene>
<dbReference type="InterPro" id="IPR030697">
    <property type="entry name" value="Rab29/Rab38/Rab32"/>
</dbReference>
<evidence type="ECO:0000256" key="7">
    <source>
        <dbReference type="RuleBase" id="RU367128"/>
    </source>
</evidence>
<sequence>MQREHLFKVLVIGDLGVGKTSIIKRYVHQIFSQHYRATIGVDFALKVLNWDNHTVIRLQMWDIAGQERYGNMTRVYYREAVGALIVFDVTRATTFDAVPKWKDDLDTKVTLNNGKPVPVVLLANKSDQSRDGLSTQIPKLETFCKENGFVGCFETSAKPDPEPDPDPDPEPDPLHTQLCSALLYDLLILSGRPPAASFNDFYLQGEEEEEEEDRKVVSEQQLHG</sequence>
<dbReference type="Pfam" id="PF00071">
    <property type="entry name" value="Ras"/>
    <property type="match status" value="1"/>
</dbReference>
<feature type="region of interest" description="Disordered" evidence="8">
    <location>
        <begin position="205"/>
        <end position="224"/>
    </location>
</feature>
<dbReference type="GO" id="GO:0005802">
    <property type="term" value="C:trans-Golgi network"/>
    <property type="evidence" value="ECO:0007669"/>
    <property type="project" value="UniProtKB-UniRule"/>
</dbReference>
<evidence type="ECO:0000256" key="4">
    <source>
        <dbReference type="ARBA" id="ARBA00023288"/>
    </source>
</evidence>
<organism evidence="9 10">
    <name type="scientific">Silurus asotus</name>
    <name type="common">Amur catfish</name>
    <name type="synonym">Parasilurus asotus</name>
    <dbReference type="NCBI Taxonomy" id="30991"/>
    <lineage>
        <taxon>Eukaryota</taxon>
        <taxon>Metazoa</taxon>
        <taxon>Chordata</taxon>
        <taxon>Craniata</taxon>
        <taxon>Vertebrata</taxon>
        <taxon>Euteleostomi</taxon>
        <taxon>Actinopterygii</taxon>
        <taxon>Neopterygii</taxon>
        <taxon>Teleostei</taxon>
        <taxon>Ostariophysi</taxon>
        <taxon>Siluriformes</taxon>
        <taxon>Siluridae</taxon>
        <taxon>Silurus</taxon>
    </lineage>
</organism>
<dbReference type="PANTHER" id="PTHR47981:SF39">
    <property type="entry name" value="RAS-RELATED PROTEIN RAB"/>
    <property type="match status" value="1"/>
</dbReference>
<dbReference type="SMART" id="SM00173">
    <property type="entry name" value="RAS"/>
    <property type="match status" value="1"/>
</dbReference>
<dbReference type="SMART" id="SM00174">
    <property type="entry name" value="RHO"/>
    <property type="match status" value="1"/>
</dbReference>
<evidence type="ECO:0000256" key="6">
    <source>
        <dbReference type="ARBA" id="ARBA00046278"/>
    </source>
</evidence>
<name>A0AAD5AU30_SILAS</name>
<dbReference type="InterPro" id="IPR005225">
    <property type="entry name" value="Small_GTP-bd"/>
</dbReference>
<dbReference type="GO" id="GO:0005770">
    <property type="term" value="C:late endosome"/>
    <property type="evidence" value="ECO:0007669"/>
    <property type="project" value="TreeGrafter"/>
</dbReference>
<keyword evidence="2 7" id="KW-0547">Nucleotide-binding</keyword>
<feature type="compositionally biased region" description="Acidic residues" evidence="8">
    <location>
        <begin position="162"/>
        <end position="171"/>
    </location>
</feature>
<dbReference type="PRINTS" id="PR00449">
    <property type="entry name" value="RASTRNSFRMNG"/>
</dbReference>
<comment type="similarity">
    <text evidence="1 7">Belongs to the small GTPase superfamily. Rab family.</text>
</comment>
<dbReference type="GO" id="GO:0045335">
    <property type="term" value="C:phagocytic vesicle"/>
    <property type="evidence" value="ECO:0007669"/>
    <property type="project" value="TreeGrafter"/>
</dbReference>
<dbReference type="GO" id="GO:0090385">
    <property type="term" value="P:phagosome-lysosome fusion"/>
    <property type="evidence" value="ECO:0007669"/>
    <property type="project" value="TreeGrafter"/>
</dbReference>
<dbReference type="AlphaFoldDB" id="A0AAD5AU30"/>
<accession>A0AAD5AU30</accession>
<evidence type="ECO:0000256" key="3">
    <source>
        <dbReference type="ARBA" id="ARBA00023134"/>
    </source>
</evidence>
<keyword evidence="4 7" id="KW-0449">Lipoprotein</keyword>
<evidence type="ECO:0000313" key="9">
    <source>
        <dbReference type="EMBL" id="KAI5622367.1"/>
    </source>
</evidence>
<evidence type="ECO:0000256" key="5">
    <source>
        <dbReference type="ARBA" id="ARBA00023289"/>
    </source>
</evidence>
<dbReference type="CDD" id="cd04107">
    <property type="entry name" value="Rab32_Rab38"/>
    <property type="match status" value="1"/>
</dbReference>
<dbReference type="PROSITE" id="PS51421">
    <property type="entry name" value="RAS"/>
    <property type="match status" value="1"/>
</dbReference>
<dbReference type="GO" id="GO:0005764">
    <property type="term" value="C:lysosome"/>
    <property type="evidence" value="ECO:0007669"/>
    <property type="project" value="TreeGrafter"/>
</dbReference>
<comment type="subcellular location">
    <subcellularLocation>
        <location evidence="6">Endomembrane system</location>
        <topology evidence="6">Lipid-anchor</topology>
        <orientation evidence="6">Cytoplasmic side</orientation>
    </subcellularLocation>
    <subcellularLocation>
        <location evidence="7">Membrane</location>
        <topology evidence="7">Lipid-anchor</topology>
    </subcellularLocation>
</comment>
<dbReference type="PANTHER" id="PTHR47981">
    <property type="entry name" value="RAB FAMILY"/>
    <property type="match status" value="1"/>
</dbReference>
<dbReference type="SMART" id="SM00175">
    <property type="entry name" value="RAB"/>
    <property type="match status" value="1"/>
</dbReference>
<reference evidence="9" key="1">
    <citation type="submission" date="2018-07" db="EMBL/GenBank/DDBJ databases">
        <title>Comparative genomics of catfishes provides insights into carnivory and benthic adaptation.</title>
        <authorList>
            <person name="Zhang Y."/>
            <person name="Wang D."/>
            <person name="Peng Z."/>
            <person name="Zheng S."/>
            <person name="Shao F."/>
            <person name="Tao W."/>
        </authorList>
    </citation>
    <scope>NUCLEOTIDE SEQUENCE</scope>
    <source>
        <strain evidence="9">Chongqing</strain>
    </source>
</reference>
<proteinExistence type="inferred from homology"/>
<dbReference type="GO" id="GO:0003924">
    <property type="term" value="F:GTPase activity"/>
    <property type="evidence" value="ECO:0007669"/>
    <property type="project" value="UniProtKB-UniRule"/>
</dbReference>
<dbReference type="SMART" id="SM00176">
    <property type="entry name" value="RAN"/>
    <property type="match status" value="1"/>
</dbReference>
<evidence type="ECO:0000256" key="8">
    <source>
        <dbReference type="SAM" id="MobiDB-lite"/>
    </source>
</evidence>
<dbReference type="GO" id="GO:0016020">
    <property type="term" value="C:membrane"/>
    <property type="evidence" value="ECO:0007669"/>
    <property type="project" value="UniProtKB-SubCell"/>
</dbReference>
<evidence type="ECO:0000256" key="2">
    <source>
        <dbReference type="ARBA" id="ARBA00022741"/>
    </source>
</evidence>
<keyword evidence="7" id="KW-0472">Membrane</keyword>
<keyword evidence="10" id="KW-1185">Reference proteome</keyword>
<dbReference type="FunFam" id="3.40.50.300:FF:000222">
    <property type="entry name" value="RAB32, member RAS oncogene family"/>
    <property type="match status" value="1"/>
</dbReference>
<comment type="function">
    <text evidence="7">The small GTPases Rab are key regulators in vesicle trafficking.</text>
</comment>
<evidence type="ECO:0000313" key="10">
    <source>
        <dbReference type="Proteomes" id="UP001205998"/>
    </source>
</evidence>
<dbReference type="PROSITE" id="PS51419">
    <property type="entry name" value="RAB"/>
    <property type="match status" value="1"/>
</dbReference>
<dbReference type="SUPFAM" id="SSF52540">
    <property type="entry name" value="P-loop containing nucleoside triphosphate hydrolases"/>
    <property type="match status" value="1"/>
</dbReference>